<reference evidence="2 3" key="1">
    <citation type="journal article" date="2023" name="Plants (Basel)">
        <title>Bridging the Gap: Combining Genomics and Transcriptomics Approaches to Understand Stylosanthes scabra, an Orphan Legume from the Brazilian Caatinga.</title>
        <authorList>
            <person name="Ferreira-Neto J.R.C."/>
            <person name="da Silva M.D."/>
            <person name="Binneck E."/>
            <person name="de Melo N.F."/>
            <person name="da Silva R.H."/>
            <person name="de Melo A.L.T.M."/>
            <person name="Pandolfi V."/>
            <person name="Bustamante F.O."/>
            <person name="Brasileiro-Vidal A.C."/>
            <person name="Benko-Iseppon A.M."/>
        </authorList>
    </citation>
    <scope>NUCLEOTIDE SEQUENCE [LARGE SCALE GENOMIC DNA]</scope>
    <source>
        <tissue evidence="2">Leaves</tissue>
    </source>
</reference>
<sequence length="148" mass="16171">MRETVIFIAQRMGIPNPHEGLEYSQQTNRKCTIHDDYLKDVSVRHGEMKAPKVRDSLSWGKRKGQHSAEGVTLISAAESSQNKFSNDGSFMCEFVSNKSSNSNSSALEGVEPVNDSSEANTPGNSNEVVKTGITANQLAAKAMKKPRN</sequence>
<feature type="compositionally biased region" description="Polar residues" evidence="1">
    <location>
        <begin position="114"/>
        <end position="130"/>
    </location>
</feature>
<keyword evidence="3" id="KW-1185">Reference proteome</keyword>
<evidence type="ECO:0000256" key="1">
    <source>
        <dbReference type="SAM" id="MobiDB-lite"/>
    </source>
</evidence>
<comment type="caution">
    <text evidence="2">The sequence shown here is derived from an EMBL/GenBank/DDBJ whole genome shotgun (WGS) entry which is preliminary data.</text>
</comment>
<accession>A0ABU6TB95</accession>
<dbReference type="EMBL" id="JASCZI010090722">
    <property type="protein sequence ID" value="MED6145609.1"/>
    <property type="molecule type" value="Genomic_DNA"/>
</dbReference>
<evidence type="ECO:0000313" key="2">
    <source>
        <dbReference type="EMBL" id="MED6145609.1"/>
    </source>
</evidence>
<protein>
    <submittedName>
        <fullName evidence="2">Uncharacterized protein</fullName>
    </submittedName>
</protein>
<proteinExistence type="predicted"/>
<gene>
    <name evidence="2" type="ORF">PIB30_026725</name>
</gene>
<dbReference type="Proteomes" id="UP001341840">
    <property type="component" value="Unassembled WGS sequence"/>
</dbReference>
<organism evidence="2 3">
    <name type="scientific">Stylosanthes scabra</name>
    <dbReference type="NCBI Taxonomy" id="79078"/>
    <lineage>
        <taxon>Eukaryota</taxon>
        <taxon>Viridiplantae</taxon>
        <taxon>Streptophyta</taxon>
        <taxon>Embryophyta</taxon>
        <taxon>Tracheophyta</taxon>
        <taxon>Spermatophyta</taxon>
        <taxon>Magnoliopsida</taxon>
        <taxon>eudicotyledons</taxon>
        <taxon>Gunneridae</taxon>
        <taxon>Pentapetalae</taxon>
        <taxon>rosids</taxon>
        <taxon>fabids</taxon>
        <taxon>Fabales</taxon>
        <taxon>Fabaceae</taxon>
        <taxon>Papilionoideae</taxon>
        <taxon>50 kb inversion clade</taxon>
        <taxon>dalbergioids sensu lato</taxon>
        <taxon>Dalbergieae</taxon>
        <taxon>Pterocarpus clade</taxon>
        <taxon>Stylosanthes</taxon>
    </lineage>
</organism>
<name>A0ABU6TB95_9FABA</name>
<evidence type="ECO:0000313" key="3">
    <source>
        <dbReference type="Proteomes" id="UP001341840"/>
    </source>
</evidence>
<feature type="region of interest" description="Disordered" evidence="1">
    <location>
        <begin position="97"/>
        <end position="130"/>
    </location>
</feature>